<name>A0AAD7GSP8_MYCRO</name>
<dbReference type="AlphaFoldDB" id="A0AAD7GSP8"/>
<feature type="non-terminal residue" evidence="1">
    <location>
        <position position="1"/>
    </location>
</feature>
<feature type="non-terminal residue" evidence="1">
    <location>
        <position position="135"/>
    </location>
</feature>
<accession>A0AAD7GSP8</accession>
<evidence type="ECO:0000313" key="1">
    <source>
        <dbReference type="EMBL" id="KAJ7704461.1"/>
    </source>
</evidence>
<keyword evidence="2" id="KW-1185">Reference proteome</keyword>
<proteinExistence type="predicted"/>
<protein>
    <recommendedName>
        <fullName evidence="3">Transposase</fullName>
    </recommendedName>
</protein>
<evidence type="ECO:0008006" key="3">
    <source>
        <dbReference type="Google" id="ProtNLM"/>
    </source>
</evidence>
<comment type="caution">
    <text evidence="1">The sequence shown here is derived from an EMBL/GenBank/DDBJ whole genome shotgun (WGS) entry which is preliminary data.</text>
</comment>
<organism evidence="1 2">
    <name type="scientific">Mycena rosella</name>
    <name type="common">Pink bonnet</name>
    <name type="synonym">Agaricus rosellus</name>
    <dbReference type="NCBI Taxonomy" id="1033263"/>
    <lineage>
        <taxon>Eukaryota</taxon>
        <taxon>Fungi</taxon>
        <taxon>Dikarya</taxon>
        <taxon>Basidiomycota</taxon>
        <taxon>Agaricomycotina</taxon>
        <taxon>Agaricomycetes</taxon>
        <taxon>Agaricomycetidae</taxon>
        <taxon>Agaricales</taxon>
        <taxon>Marasmiineae</taxon>
        <taxon>Mycenaceae</taxon>
        <taxon>Mycena</taxon>
    </lineage>
</organism>
<evidence type="ECO:0000313" key="2">
    <source>
        <dbReference type="Proteomes" id="UP001221757"/>
    </source>
</evidence>
<dbReference type="EMBL" id="JARKIE010000010">
    <property type="protein sequence ID" value="KAJ7704461.1"/>
    <property type="molecule type" value="Genomic_DNA"/>
</dbReference>
<reference evidence="1" key="1">
    <citation type="submission" date="2023-03" db="EMBL/GenBank/DDBJ databases">
        <title>Massive genome expansion in bonnet fungi (Mycena s.s.) driven by repeated elements and novel gene families across ecological guilds.</title>
        <authorList>
            <consortium name="Lawrence Berkeley National Laboratory"/>
            <person name="Harder C.B."/>
            <person name="Miyauchi S."/>
            <person name="Viragh M."/>
            <person name="Kuo A."/>
            <person name="Thoen E."/>
            <person name="Andreopoulos B."/>
            <person name="Lu D."/>
            <person name="Skrede I."/>
            <person name="Drula E."/>
            <person name="Henrissat B."/>
            <person name="Morin E."/>
            <person name="Kohler A."/>
            <person name="Barry K."/>
            <person name="LaButti K."/>
            <person name="Morin E."/>
            <person name="Salamov A."/>
            <person name="Lipzen A."/>
            <person name="Mereny Z."/>
            <person name="Hegedus B."/>
            <person name="Baldrian P."/>
            <person name="Stursova M."/>
            <person name="Weitz H."/>
            <person name="Taylor A."/>
            <person name="Grigoriev I.V."/>
            <person name="Nagy L.G."/>
            <person name="Martin F."/>
            <person name="Kauserud H."/>
        </authorList>
    </citation>
    <scope>NUCLEOTIDE SEQUENCE</scope>
    <source>
        <strain evidence="1">CBHHK067</strain>
    </source>
</reference>
<gene>
    <name evidence="1" type="ORF">B0H17DRAFT_898936</name>
</gene>
<dbReference type="Proteomes" id="UP001221757">
    <property type="component" value="Unassembled WGS sequence"/>
</dbReference>
<sequence>FLSGVKPVKYDCYINSCMCYTGRYMALQRCPFCHEARFDSKNKPQHGFHYIPIIPRLVTLYTNKEHSKVLQTYHADFVLKPDKFKDVFDRTHYKGLLQKLVTLHSKKLARKFFSDMRDIALGISFHSFTLFKHWK</sequence>